<dbReference type="Proteomes" id="UP001231649">
    <property type="component" value="Chromosome 9"/>
</dbReference>
<organism evidence="1 2">
    <name type="scientific">Mythimna loreyi</name>
    <dbReference type="NCBI Taxonomy" id="667449"/>
    <lineage>
        <taxon>Eukaryota</taxon>
        <taxon>Metazoa</taxon>
        <taxon>Ecdysozoa</taxon>
        <taxon>Arthropoda</taxon>
        <taxon>Hexapoda</taxon>
        <taxon>Insecta</taxon>
        <taxon>Pterygota</taxon>
        <taxon>Neoptera</taxon>
        <taxon>Endopterygota</taxon>
        <taxon>Lepidoptera</taxon>
        <taxon>Glossata</taxon>
        <taxon>Ditrysia</taxon>
        <taxon>Noctuoidea</taxon>
        <taxon>Noctuidae</taxon>
        <taxon>Noctuinae</taxon>
        <taxon>Hadenini</taxon>
        <taxon>Mythimna</taxon>
    </lineage>
</organism>
<gene>
    <name evidence="1" type="ORF">PYW08_016577</name>
</gene>
<reference evidence="1" key="1">
    <citation type="submission" date="2023-03" db="EMBL/GenBank/DDBJ databases">
        <title>Chromosome-level genomes of two armyworms, Mythimna separata and Mythimna loreyi, provide insights into the biosynthesis and reception of sex pheromones.</title>
        <authorList>
            <person name="Zhao H."/>
        </authorList>
    </citation>
    <scope>NUCLEOTIDE SEQUENCE</scope>
    <source>
        <strain evidence="1">BeijingLab</strain>
    </source>
</reference>
<protein>
    <submittedName>
        <fullName evidence="1">Uncharacterized protein</fullName>
    </submittedName>
</protein>
<accession>A0ACC2QZT8</accession>
<name>A0ACC2QZT8_9NEOP</name>
<evidence type="ECO:0000313" key="1">
    <source>
        <dbReference type="EMBL" id="KAJ8728192.1"/>
    </source>
</evidence>
<comment type="caution">
    <text evidence="1">The sequence shown here is derived from an EMBL/GenBank/DDBJ whole genome shotgun (WGS) entry which is preliminary data.</text>
</comment>
<proteinExistence type="predicted"/>
<dbReference type="EMBL" id="CM056785">
    <property type="protein sequence ID" value="KAJ8728192.1"/>
    <property type="molecule type" value="Genomic_DNA"/>
</dbReference>
<keyword evidence="2" id="KW-1185">Reference proteome</keyword>
<evidence type="ECO:0000313" key="2">
    <source>
        <dbReference type="Proteomes" id="UP001231649"/>
    </source>
</evidence>
<sequence>MTDRYCIYSNGTKHFYFSAQDMVSCGGSHGDGCNGGVSLMAWIYWVDNGIVSGGDYNSSEGCRPYEVAPCGHHTTGKLPPCGEIVETPKCLNSCRTDSIDYYADKRRGRNCFIILNNEEEIKAELFEYGPLEVTFEVYEDFVNYKGGVYKYTTGSKVGRHAVKLLGWGVENDLKYWLVANSWNSDWGDKGYFKILRGENHCGIENGAMGGTPIIQ</sequence>